<evidence type="ECO:0000256" key="1">
    <source>
        <dbReference type="SAM" id="SignalP"/>
    </source>
</evidence>
<gene>
    <name evidence="2" type="ORF">EG240_15030</name>
</gene>
<protein>
    <submittedName>
        <fullName evidence="2">Uncharacterized protein</fullName>
    </submittedName>
</protein>
<dbReference type="OrthoDB" id="1256048at2"/>
<dbReference type="AlphaFoldDB" id="A0A3P3VY57"/>
<keyword evidence="1" id="KW-0732">Signal</keyword>
<accession>A0A3P3VY57</accession>
<comment type="caution">
    <text evidence="2">The sequence shown here is derived from an EMBL/GenBank/DDBJ whole genome shotgun (WGS) entry which is preliminary data.</text>
</comment>
<reference evidence="2 3" key="1">
    <citation type="submission" date="2018-11" db="EMBL/GenBank/DDBJ databases">
        <title>Flavobacterium sp. nov., YIM 102701-2 draft genome.</title>
        <authorList>
            <person name="Li G."/>
            <person name="Jiang Y."/>
        </authorList>
    </citation>
    <scope>NUCLEOTIDE SEQUENCE [LARGE SCALE GENOMIC DNA]</scope>
    <source>
        <strain evidence="2 3">YIM 102701-2</strain>
    </source>
</reference>
<sequence length="165" mass="19630">MKKIILLLILLTTNYFTSFAQETVVYPSEYGEFEFSLWSKIVLEIKEVDNKKLEYRILSYDEYTTPYSFENRVDLFSLRPKENTIEIYFIGAFYNDGNDDSDWKTVLKIKNNLKKPIKYKADIVYYFNNEFENTSVVGAFPGTETSEVWAHKIDDIILYDFEYMD</sequence>
<proteinExistence type="predicted"/>
<evidence type="ECO:0000313" key="3">
    <source>
        <dbReference type="Proteomes" id="UP000275719"/>
    </source>
</evidence>
<keyword evidence="3" id="KW-1185">Reference proteome</keyword>
<dbReference type="EMBL" id="RQVQ01000053">
    <property type="protein sequence ID" value="RRJ87424.1"/>
    <property type="molecule type" value="Genomic_DNA"/>
</dbReference>
<evidence type="ECO:0000313" key="2">
    <source>
        <dbReference type="EMBL" id="RRJ87424.1"/>
    </source>
</evidence>
<name>A0A3P3VY57_9FLAO</name>
<dbReference type="Proteomes" id="UP000275719">
    <property type="component" value="Unassembled WGS sequence"/>
</dbReference>
<dbReference type="RefSeq" id="WP_125020175.1">
    <property type="nucleotide sequence ID" value="NZ_RQVQ01000053.1"/>
</dbReference>
<feature type="chain" id="PRO_5018315526" evidence="1">
    <location>
        <begin position="21"/>
        <end position="165"/>
    </location>
</feature>
<feature type="signal peptide" evidence="1">
    <location>
        <begin position="1"/>
        <end position="20"/>
    </location>
</feature>
<organism evidence="2 3">
    <name type="scientific">Paenimyroides tangerinum</name>
    <dbReference type="NCBI Taxonomy" id="2488728"/>
    <lineage>
        <taxon>Bacteria</taxon>
        <taxon>Pseudomonadati</taxon>
        <taxon>Bacteroidota</taxon>
        <taxon>Flavobacteriia</taxon>
        <taxon>Flavobacteriales</taxon>
        <taxon>Flavobacteriaceae</taxon>
        <taxon>Paenimyroides</taxon>
    </lineage>
</organism>